<dbReference type="RefSeq" id="WP_188666404.1">
    <property type="nucleotide sequence ID" value="NZ_BMHV01000025.1"/>
</dbReference>
<proteinExistence type="predicted"/>
<dbReference type="AlphaFoldDB" id="A0A917C520"/>
<dbReference type="GO" id="GO:0004519">
    <property type="term" value="F:endonuclease activity"/>
    <property type="evidence" value="ECO:0007669"/>
    <property type="project" value="InterPro"/>
</dbReference>
<dbReference type="CDD" id="cd00085">
    <property type="entry name" value="HNHc"/>
    <property type="match status" value="1"/>
</dbReference>
<organism evidence="2 3">
    <name type="scientific">Terasakiella brassicae</name>
    <dbReference type="NCBI Taxonomy" id="1634917"/>
    <lineage>
        <taxon>Bacteria</taxon>
        <taxon>Pseudomonadati</taxon>
        <taxon>Pseudomonadota</taxon>
        <taxon>Alphaproteobacteria</taxon>
        <taxon>Rhodospirillales</taxon>
        <taxon>Terasakiellaceae</taxon>
        <taxon>Terasakiella</taxon>
    </lineage>
</organism>
<feature type="domain" description="HNH nuclease" evidence="1">
    <location>
        <begin position="130"/>
        <end position="195"/>
    </location>
</feature>
<dbReference type="SMART" id="SM00507">
    <property type="entry name" value="HNHc"/>
    <property type="match status" value="1"/>
</dbReference>
<sequence>MQKLPLPNEELEKVSHIHILEAIDFLQIHKSYANFKSAKSCYLIFPLCPPLAVKMVFGKALSICRNGERIRPFHFNSRTAIKILQMRGFECINTHPHQPSANDRQNEREYEGQKRLQKHYVRERNRTLAKRKNEIFKLKHGYLFCELCGLEPIQAYGKIGESCIEVHHKIPLSSLKDTRETTLDDLQCLCANCHRIEHAILRDAHS</sequence>
<dbReference type="Gene3D" id="1.10.30.50">
    <property type="match status" value="1"/>
</dbReference>
<dbReference type="GO" id="GO:0008270">
    <property type="term" value="F:zinc ion binding"/>
    <property type="evidence" value="ECO:0007669"/>
    <property type="project" value="InterPro"/>
</dbReference>
<protein>
    <recommendedName>
        <fullName evidence="1">HNH nuclease domain-containing protein</fullName>
    </recommendedName>
</protein>
<keyword evidence="3" id="KW-1185">Reference proteome</keyword>
<accession>A0A917C520</accession>
<reference evidence="2" key="1">
    <citation type="journal article" date="2014" name="Int. J. Syst. Evol. Microbiol.">
        <title>Complete genome sequence of Corynebacterium casei LMG S-19264T (=DSM 44701T), isolated from a smear-ripened cheese.</title>
        <authorList>
            <consortium name="US DOE Joint Genome Institute (JGI-PGF)"/>
            <person name="Walter F."/>
            <person name="Albersmeier A."/>
            <person name="Kalinowski J."/>
            <person name="Ruckert C."/>
        </authorList>
    </citation>
    <scope>NUCLEOTIDE SEQUENCE</scope>
    <source>
        <strain evidence="2">CGMCC 1.15254</strain>
    </source>
</reference>
<evidence type="ECO:0000313" key="3">
    <source>
        <dbReference type="Proteomes" id="UP000632498"/>
    </source>
</evidence>
<dbReference type="EMBL" id="BMHV01000025">
    <property type="protein sequence ID" value="GGF72539.1"/>
    <property type="molecule type" value="Genomic_DNA"/>
</dbReference>
<dbReference type="GO" id="GO:0003676">
    <property type="term" value="F:nucleic acid binding"/>
    <property type="evidence" value="ECO:0007669"/>
    <property type="project" value="InterPro"/>
</dbReference>
<dbReference type="InterPro" id="IPR002711">
    <property type="entry name" value="HNH"/>
</dbReference>
<dbReference type="Proteomes" id="UP000632498">
    <property type="component" value="Unassembled WGS sequence"/>
</dbReference>
<dbReference type="Pfam" id="PF01844">
    <property type="entry name" value="HNH"/>
    <property type="match status" value="1"/>
</dbReference>
<gene>
    <name evidence="2" type="ORF">GCM10011332_28140</name>
</gene>
<reference evidence="2" key="2">
    <citation type="submission" date="2020-09" db="EMBL/GenBank/DDBJ databases">
        <authorList>
            <person name="Sun Q."/>
            <person name="Zhou Y."/>
        </authorList>
    </citation>
    <scope>NUCLEOTIDE SEQUENCE</scope>
    <source>
        <strain evidence="2">CGMCC 1.15254</strain>
    </source>
</reference>
<name>A0A917C520_9PROT</name>
<evidence type="ECO:0000259" key="1">
    <source>
        <dbReference type="SMART" id="SM00507"/>
    </source>
</evidence>
<comment type="caution">
    <text evidence="2">The sequence shown here is derived from an EMBL/GenBank/DDBJ whole genome shotgun (WGS) entry which is preliminary data.</text>
</comment>
<dbReference type="InterPro" id="IPR003615">
    <property type="entry name" value="HNH_nuc"/>
</dbReference>
<evidence type="ECO:0000313" key="2">
    <source>
        <dbReference type="EMBL" id="GGF72539.1"/>
    </source>
</evidence>